<dbReference type="OrthoDB" id="6340809at2759"/>
<evidence type="ECO:0000313" key="2">
    <source>
        <dbReference type="EMBL" id="GBM98651.1"/>
    </source>
</evidence>
<dbReference type="Proteomes" id="UP000499080">
    <property type="component" value="Unassembled WGS sequence"/>
</dbReference>
<comment type="caution">
    <text evidence="2">The sequence shown here is derived from an EMBL/GenBank/DDBJ whole genome shotgun (WGS) entry which is preliminary data.</text>
</comment>
<feature type="signal peptide" evidence="1">
    <location>
        <begin position="1"/>
        <end position="24"/>
    </location>
</feature>
<evidence type="ECO:0000313" key="3">
    <source>
        <dbReference type="Proteomes" id="UP000499080"/>
    </source>
</evidence>
<name>A0A4Y2K8L1_ARAVE</name>
<accession>A0A4Y2K8L1</accession>
<feature type="chain" id="PRO_5021494041" evidence="1">
    <location>
        <begin position="25"/>
        <end position="108"/>
    </location>
</feature>
<dbReference type="EMBL" id="BGPR01004343">
    <property type="protein sequence ID" value="GBM98651.1"/>
    <property type="molecule type" value="Genomic_DNA"/>
</dbReference>
<keyword evidence="1" id="KW-0732">Signal</keyword>
<proteinExistence type="predicted"/>
<evidence type="ECO:0000256" key="1">
    <source>
        <dbReference type="SAM" id="SignalP"/>
    </source>
</evidence>
<sequence length="108" mass="12323">MGSLEAVILCAIAVSFIVPVDVNAKAIIKRRDTVNWCSRTTPCGWEVYRPFMRNIEYFIKSPCECQEGTHCVRVYDDISISAYVHRCRSLDENIMVWPHDSHGSMPVS</sequence>
<reference evidence="2 3" key="1">
    <citation type="journal article" date="2019" name="Sci. Rep.">
        <title>Orb-weaving spider Araneus ventricosus genome elucidates the spidroin gene catalogue.</title>
        <authorList>
            <person name="Kono N."/>
            <person name="Nakamura H."/>
            <person name="Ohtoshi R."/>
            <person name="Moran D.A.P."/>
            <person name="Shinohara A."/>
            <person name="Yoshida Y."/>
            <person name="Fujiwara M."/>
            <person name="Mori M."/>
            <person name="Tomita M."/>
            <person name="Arakawa K."/>
        </authorList>
    </citation>
    <scope>NUCLEOTIDE SEQUENCE [LARGE SCALE GENOMIC DNA]</scope>
</reference>
<keyword evidence="3" id="KW-1185">Reference proteome</keyword>
<gene>
    <name evidence="2" type="ORF">AVEN_273131_1</name>
</gene>
<dbReference type="AlphaFoldDB" id="A0A4Y2K8L1"/>
<organism evidence="2 3">
    <name type="scientific">Araneus ventricosus</name>
    <name type="common">Orbweaver spider</name>
    <name type="synonym">Epeira ventricosa</name>
    <dbReference type="NCBI Taxonomy" id="182803"/>
    <lineage>
        <taxon>Eukaryota</taxon>
        <taxon>Metazoa</taxon>
        <taxon>Ecdysozoa</taxon>
        <taxon>Arthropoda</taxon>
        <taxon>Chelicerata</taxon>
        <taxon>Arachnida</taxon>
        <taxon>Araneae</taxon>
        <taxon>Araneomorphae</taxon>
        <taxon>Entelegynae</taxon>
        <taxon>Araneoidea</taxon>
        <taxon>Araneidae</taxon>
        <taxon>Araneus</taxon>
    </lineage>
</organism>
<protein>
    <submittedName>
        <fullName evidence="2">Uncharacterized protein</fullName>
    </submittedName>
</protein>